<dbReference type="Proteomes" id="UP001163283">
    <property type="component" value="Chromosome"/>
</dbReference>
<accession>A0A1T0A3U3</accession>
<dbReference type="PANTHER" id="PTHR38342:SF2">
    <property type="entry name" value="INNER MEMBRANE OR EXPORTED"/>
    <property type="match status" value="1"/>
</dbReference>
<dbReference type="InterPro" id="IPR005180">
    <property type="entry name" value="DUF302"/>
</dbReference>
<dbReference type="Gene3D" id="3.30.310.70">
    <property type="entry name" value="TT1751-like domain"/>
    <property type="match status" value="1"/>
</dbReference>
<name>A0A1T0A3U3_MORBO</name>
<dbReference type="GeneID" id="77187912"/>
<evidence type="ECO:0000259" key="2">
    <source>
        <dbReference type="Pfam" id="PF03625"/>
    </source>
</evidence>
<dbReference type="EMBL" id="UGPZ01000002">
    <property type="protein sequence ID" value="STY91352.1"/>
    <property type="molecule type" value="Genomic_DNA"/>
</dbReference>
<dbReference type="SUPFAM" id="SSF103247">
    <property type="entry name" value="TT1751-like"/>
    <property type="match status" value="1"/>
</dbReference>
<sequence length="158" mass="16842">MKIFALPLLALALSLGACATTNPVHEPTKATAMTHTTLISSYDFDTTVHRLKSTIESKGMTVFAVIDHAKSAQEVGMNMQPATVLIYGNPKAGTPLMQKDPGFALVLPLKVLITETNGQVQVIYTPANQLIKGSQIQPSDVANTLANAEKLIKTVLGQ</sequence>
<feature type="domain" description="DUF302" evidence="2">
    <location>
        <begin position="66"/>
        <end position="125"/>
    </location>
</feature>
<feature type="chain" id="PRO_5044566296" evidence="1">
    <location>
        <begin position="20"/>
        <end position="158"/>
    </location>
</feature>
<evidence type="ECO:0000256" key="1">
    <source>
        <dbReference type="SAM" id="SignalP"/>
    </source>
</evidence>
<dbReference type="STRING" id="476.B0182_05660"/>
<dbReference type="Proteomes" id="UP000254133">
    <property type="component" value="Unassembled WGS sequence"/>
</dbReference>
<proteinExistence type="predicted"/>
<evidence type="ECO:0000313" key="6">
    <source>
        <dbReference type="Proteomes" id="UP000254133"/>
    </source>
</evidence>
<evidence type="ECO:0000313" key="8">
    <source>
        <dbReference type="Proteomes" id="UP001163632"/>
    </source>
</evidence>
<evidence type="ECO:0000313" key="3">
    <source>
        <dbReference type="EMBL" id="STY91352.1"/>
    </source>
</evidence>
<keyword evidence="1" id="KW-0732">Signal</keyword>
<dbReference type="AlphaFoldDB" id="A0A1T0A3U3"/>
<gene>
    <name evidence="4" type="ORF">LP092_11045</name>
    <name evidence="5" type="ORF">LP129_11000</name>
    <name evidence="3" type="ORF">NCTC9426_01400</name>
</gene>
<dbReference type="EMBL" id="CP087781">
    <property type="protein sequence ID" value="UZA51020.1"/>
    <property type="molecule type" value="Genomic_DNA"/>
</dbReference>
<evidence type="ECO:0000313" key="5">
    <source>
        <dbReference type="EMBL" id="UZA51020.1"/>
    </source>
</evidence>
<dbReference type="Pfam" id="PF03625">
    <property type="entry name" value="DUF302"/>
    <property type="match status" value="1"/>
</dbReference>
<dbReference type="Proteomes" id="UP001163632">
    <property type="component" value="Chromosome"/>
</dbReference>
<keyword evidence="8" id="KW-1185">Reference proteome</keyword>
<evidence type="ECO:0000313" key="4">
    <source>
        <dbReference type="EMBL" id="UZA02486.1"/>
    </source>
</evidence>
<feature type="signal peptide" evidence="1">
    <location>
        <begin position="1"/>
        <end position="19"/>
    </location>
</feature>
<dbReference type="PANTHER" id="PTHR38342">
    <property type="entry name" value="SLR5037 PROTEIN"/>
    <property type="match status" value="1"/>
</dbReference>
<organism evidence="3 6">
    <name type="scientific">Moraxella bovis</name>
    <dbReference type="NCBI Taxonomy" id="476"/>
    <lineage>
        <taxon>Bacteria</taxon>
        <taxon>Pseudomonadati</taxon>
        <taxon>Pseudomonadota</taxon>
        <taxon>Gammaproteobacteria</taxon>
        <taxon>Moraxellales</taxon>
        <taxon>Moraxellaceae</taxon>
        <taxon>Moraxella</taxon>
    </lineage>
</organism>
<dbReference type="InterPro" id="IPR035923">
    <property type="entry name" value="TT1751-like_sf"/>
</dbReference>
<evidence type="ECO:0000313" key="7">
    <source>
        <dbReference type="Proteomes" id="UP001163283"/>
    </source>
</evidence>
<dbReference type="EMBL" id="CP087830">
    <property type="protein sequence ID" value="UZA02486.1"/>
    <property type="molecule type" value="Genomic_DNA"/>
</dbReference>
<protein>
    <submittedName>
        <fullName evidence="4">DUF302 domain-containing protein</fullName>
    </submittedName>
    <submittedName>
        <fullName evidence="3">Uncharacterized conserved protein</fullName>
    </submittedName>
</protein>
<reference evidence="4 7" key="2">
    <citation type="journal article" date="2022" name="BMC Microbiol.">
        <title>Whole genome sequencing of Moraxella bovis strains from North America reveals two genotypes with different genetic determinants.</title>
        <authorList>
            <person name="Wynn E.L."/>
            <person name="Hille M.M."/>
            <person name="Loy J.D."/>
            <person name="Schuller G."/>
            <person name="Kuhn K.L."/>
            <person name="Dickey A.M."/>
            <person name="Bono J.L."/>
            <person name="Clawson M.L."/>
        </authorList>
    </citation>
    <scope>NUCLEOTIDE SEQUENCE [LARGE SCALE GENOMIC DNA]</scope>
    <source>
        <strain evidence="4">SAM102599</strain>
        <strain evidence="5 7">SAM57978</strain>
    </source>
</reference>
<dbReference type="KEGG" id="mboi:DQF64_10920"/>
<dbReference type="PROSITE" id="PS51257">
    <property type="entry name" value="PROKAR_LIPOPROTEIN"/>
    <property type="match status" value="1"/>
</dbReference>
<dbReference type="RefSeq" id="WP_078273974.1">
    <property type="nucleotide sequence ID" value="NZ_CP030241.1"/>
</dbReference>
<reference evidence="3 6" key="1">
    <citation type="submission" date="2018-06" db="EMBL/GenBank/DDBJ databases">
        <authorList>
            <consortium name="Pathogen Informatics"/>
            <person name="Doyle S."/>
        </authorList>
    </citation>
    <scope>NUCLEOTIDE SEQUENCE [LARGE SCALE GENOMIC DNA]</scope>
    <source>
        <strain evidence="3 6">NCTC9426</strain>
    </source>
</reference>
<dbReference type="CDD" id="cd14797">
    <property type="entry name" value="DUF302"/>
    <property type="match status" value="1"/>
</dbReference>